<gene>
    <name evidence="9" type="ORF">Cni_G09237</name>
</gene>
<dbReference type="PANTHER" id="PTHR47075:SF9">
    <property type="entry name" value="TRANSCRIPTION FACTOR BHLH47"/>
    <property type="match status" value="1"/>
</dbReference>
<keyword evidence="10" id="KW-1185">Reference proteome</keyword>
<sequence>MVSESSPSMTNCTNAVSGQSGGRSTPSTKISKKAPKKQHKAIREKMKRDHLNELFLELDQALEASHENNGKASILVEATRLLRDLIAHVEALRKENVALVNESLYVNGEKNELQDEKNVLKAEVEKLQNDLQERRQSDPMEEWQNKLDLVPPMLPHSFTTAVPMQQQPTVPLYDIVLHQDLNSTSEAGTSPPSPKAAPSKVSRPHPRYPTSSDVWSLELLSRNQRAAHEAQNSSGNSSNSREEALEMP</sequence>
<feature type="region of interest" description="Disordered" evidence="7">
    <location>
        <begin position="183"/>
        <end position="248"/>
    </location>
</feature>
<evidence type="ECO:0000256" key="7">
    <source>
        <dbReference type="SAM" id="MobiDB-lite"/>
    </source>
</evidence>
<evidence type="ECO:0000256" key="6">
    <source>
        <dbReference type="SAM" id="Coils"/>
    </source>
</evidence>
<feature type="compositionally biased region" description="Basic residues" evidence="7">
    <location>
        <begin position="30"/>
        <end position="40"/>
    </location>
</feature>
<comment type="similarity">
    <text evidence="1">Belongs to the bHLH protein family.</text>
</comment>
<dbReference type="Gene3D" id="4.10.280.10">
    <property type="entry name" value="Helix-loop-helix DNA-binding domain"/>
    <property type="match status" value="1"/>
</dbReference>
<reference evidence="9 10" key="1">
    <citation type="submission" date="2023-10" db="EMBL/GenBank/DDBJ databases">
        <title>Chromosome-scale genome assembly provides insights into flower coloration mechanisms of Canna indica.</title>
        <authorList>
            <person name="Li C."/>
        </authorList>
    </citation>
    <scope>NUCLEOTIDE SEQUENCE [LARGE SCALE GENOMIC DNA]</scope>
    <source>
        <tissue evidence="9">Flower</tissue>
    </source>
</reference>
<dbReference type="GO" id="GO:0046983">
    <property type="term" value="F:protein dimerization activity"/>
    <property type="evidence" value="ECO:0007669"/>
    <property type="project" value="InterPro"/>
</dbReference>
<dbReference type="Proteomes" id="UP001327560">
    <property type="component" value="Chromosome 3"/>
</dbReference>
<evidence type="ECO:0000256" key="5">
    <source>
        <dbReference type="ARBA" id="ARBA00023242"/>
    </source>
</evidence>
<keyword evidence="2" id="KW-0805">Transcription regulation</keyword>
<dbReference type="EMBL" id="CP136892">
    <property type="protein sequence ID" value="WOL00524.1"/>
    <property type="molecule type" value="Genomic_DNA"/>
</dbReference>
<protein>
    <submittedName>
        <fullName evidence="9">Transcription factor bHLH47</fullName>
    </submittedName>
</protein>
<dbReference type="Pfam" id="PF23177">
    <property type="entry name" value="bHLH_IRO3"/>
    <property type="match status" value="1"/>
</dbReference>
<evidence type="ECO:0000256" key="2">
    <source>
        <dbReference type="ARBA" id="ARBA00023015"/>
    </source>
</evidence>
<feature type="coiled-coil region" evidence="6">
    <location>
        <begin position="75"/>
        <end position="137"/>
    </location>
</feature>
<keyword evidence="3" id="KW-0238">DNA-binding</keyword>
<accession>A0AAQ3Q7J6</accession>
<feature type="region of interest" description="Disordered" evidence="7">
    <location>
        <begin position="1"/>
        <end position="40"/>
    </location>
</feature>
<keyword evidence="5" id="KW-0539">Nucleus</keyword>
<evidence type="ECO:0000313" key="10">
    <source>
        <dbReference type="Proteomes" id="UP001327560"/>
    </source>
</evidence>
<dbReference type="InterPro" id="IPR036638">
    <property type="entry name" value="HLH_DNA-bd_sf"/>
</dbReference>
<organism evidence="9 10">
    <name type="scientific">Canna indica</name>
    <name type="common">Indian-shot</name>
    <dbReference type="NCBI Taxonomy" id="4628"/>
    <lineage>
        <taxon>Eukaryota</taxon>
        <taxon>Viridiplantae</taxon>
        <taxon>Streptophyta</taxon>
        <taxon>Embryophyta</taxon>
        <taxon>Tracheophyta</taxon>
        <taxon>Spermatophyta</taxon>
        <taxon>Magnoliopsida</taxon>
        <taxon>Liliopsida</taxon>
        <taxon>Zingiberales</taxon>
        <taxon>Cannaceae</taxon>
        <taxon>Canna</taxon>
    </lineage>
</organism>
<evidence type="ECO:0000313" key="9">
    <source>
        <dbReference type="EMBL" id="WOL00524.1"/>
    </source>
</evidence>
<dbReference type="AlphaFoldDB" id="A0AAQ3Q7J6"/>
<evidence type="ECO:0000256" key="3">
    <source>
        <dbReference type="ARBA" id="ARBA00023125"/>
    </source>
</evidence>
<feature type="domain" description="BHLH" evidence="8">
    <location>
        <begin position="35"/>
        <end position="85"/>
    </location>
</feature>
<dbReference type="SUPFAM" id="SSF47459">
    <property type="entry name" value="HLH, helix-loop-helix DNA-binding domain"/>
    <property type="match status" value="1"/>
</dbReference>
<keyword evidence="6" id="KW-0175">Coiled coil</keyword>
<dbReference type="InterPro" id="IPR011598">
    <property type="entry name" value="bHLH_dom"/>
</dbReference>
<dbReference type="GO" id="GO:0003677">
    <property type="term" value="F:DNA binding"/>
    <property type="evidence" value="ECO:0007669"/>
    <property type="project" value="UniProtKB-KW"/>
</dbReference>
<dbReference type="PANTHER" id="PTHR47075">
    <property type="entry name" value="TRANSCRIPTION FACTOR BHLH47"/>
    <property type="match status" value="1"/>
</dbReference>
<evidence type="ECO:0000256" key="1">
    <source>
        <dbReference type="ARBA" id="ARBA00005510"/>
    </source>
</evidence>
<dbReference type="InterPro" id="IPR057075">
    <property type="entry name" value="bHLH_IRO3"/>
</dbReference>
<name>A0AAQ3Q7J6_9LILI</name>
<evidence type="ECO:0000259" key="8">
    <source>
        <dbReference type="PROSITE" id="PS50888"/>
    </source>
</evidence>
<proteinExistence type="inferred from homology"/>
<keyword evidence="4" id="KW-0804">Transcription</keyword>
<evidence type="ECO:0000256" key="4">
    <source>
        <dbReference type="ARBA" id="ARBA00023163"/>
    </source>
</evidence>
<feature type="compositionally biased region" description="Polar residues" evidence="7">
    <location>
        <begin position="1"/>
        <end position="29"/>
    </location>
</feature>
<dbReference type="PROSITE" id="PS50888">
    <property type="entry name" value="BHLH"/>
    <property type="match status" value="1"/>
</dbReference>